<dbReference type="AlphaFoldDB" id="A0A7D5P4M0"/>
<dbReference type="EMBL" id="CP058910">
    <property type="protein sequence ID" value="QLH78685.1"/>
    <property type="molecule type" value="Genomic_DNA"/>
</dbReference>
<dbReference type="EMBL" id="CP058910">
    <property type="protein sequence ID" value="QLH77465.1"/>
    <property type="molecule type" value="Genomic_DNA"/>
</dbReference>
<evidence type="ECO:0000313" key="3">
    <source>
        <dbReference type="Proteomes" id="UP000509667"/>
    </source>
</evidence>
<dbReference type="KEGG" id="hrr:HZS55_09225"/>
<evidence type="ECO:0000313" key="2">
    <source>
        <dbReference type="EMBL" id="QLH78685.1"/>
    </source>
</evidence>
<dbReference type="Proteomes" id="UP000509667">
    <property type="component" value="Chromosome"/>
</dbReference>
<evidence type="ECO:0000313" key="1">
    <source>
        <dbReference type="EMBL" id="QLH77465.1"/>
    </source>
</evidence>
<name>A0A7D5P4M0_9EURY</name>
<dbReference type="RefSeq" id="WP_179908564.1">
    <property type="nucleotide sequence ID" value="NZ_CP058910.1"/>
</dbReference>
<protein>
    <submittedName>
        <fullName evidence="1">Uncharacterized protein</fullName>
    </submittedName>
</protein>
<gene>
    <name evidence="1" type="ORF">HZS55_09225</name>
    <name evidence="2" type="ORF">HZS55_15925</name>
</gene>
<dbReference type="GeneID" id="56079382"/>
<sequence length="56" mass="6070">MTTAEHPEREPADAGYSDAEIRRALEQADVEAGDQTGDYAAGMRHARLIIEEALLG</sequence>
<dbReference type="OrthoDB" id="376644at2157"/>
<reference evidence="1 3" key="1">
    <citation type="submission" date="2020-07" db="EMBL/GenBank/DDBJ databases">
        <title>Halosimplex pelagicum sp. nov. and Halosimplex rubrum sp. nov., isolated from salted brown alga Laminaria, and emended description of the genus Halosimplex.</title>
        <authorList>
            <person name="Cui H."/>
        </authorList>
    </citation>
    <scope>NUCLEOTIDE SEQUENCE [LARGE SCALE GENOMIC DNA]</scope>
    <source>
        <strain evidence="1 3">R27</strain>
    </source>
</reference>
<keyword evidence="3" id="KW-1185">Reference proteome</keyword>
<proteinExistence type="predicted"/>
<dbReference type="KEGG" id="hrr:HZS55_15925"/>
<organism evidence="1 3">
    <name type="scientific">Halosimplex rubrum</name>
    <dbReference type="NCBI Taxonomy" id="869889"/>
    <lineage>
        <taxon>Archaea</taxon>
        <taxon>Methanobacteriati</taxon>
        <taxon>Methanobacteriota</taxon>
        <taxon>Stenosarchaea group</taxon>
        <taxon>Halobacteria</taxon>
        <taxon>Halobacteriales</taxon>
        <taxon>Haloarculaceae</taxon>
        <taxon>Halosimplex</taxon>
    </lineage>
</organism>
<accession>A0A7D5P4M0</accession>